<protein>
    <submittedName>
        <fullName evidence="2">Uncharacterized protein LOC112495197</fullName>
    </submittedName>
</protein>
<dbReference type="GeneID" id="112495197"/>
<proteinExistence type="predicted"/>
<name>A0AAJ7W6U8_CEPCN</name>
<dbReference type="RefSeq" id="XP_024946566.1">
    <property type="nucleotide sequence ID" value="XM_025090798.1"/>
</dbReference>
<keyword evidence="1" id="KW-1185">Reference proteome</keyword>
<evidence type="ECO:0000313" key="1">
    <source>
        <dbReference type="Proteomes" id="UP000694920"/>
    </source>
</evidence>
<evidence type="ECO:0000313" key="2">
    <source>
        <dbReference type="RefSeq" id="XP_024946566.1"/>
    </source>
</evidence>
<reference evidence="2" key="1">
    <citation type="submission" date="2025-08" db="UniProtKB">
        <authorList>
            <consortium name="RefSeq"/>
        </authorList>
    </citation>
    <scope>IDENTIFICATION</scope>
</reference>
<gene>
    <name evidence="2" type="primary">LOC112495197</name>
</gene>
<accession>A0AAJ7W6U8</accession>
<organism evidence="1 2">
    <name type="scientific">Cephus cinctus</name>
    <name type="common">Wheat stem sawfly</name>
    <dbReference type="NCBI Taxonomy" id="211228"/>
    <lineage>
        <taxon>Eukaryota</taxon>
        <taxon>Metazoa</taxon>
        <taxon>Ecdysozoa</taxon>
        <taxon>Arthropoda</taxon>
        <taxon>Hexapoda</taxon>
        <taxon>Insecta</taxon>
        <taxon>Pterygota</taxon>
        <taxon>Neoptera</taxon>
        <taxon>Endopterygota</taxon>
        <taxon>Hymenoptera</taxon>
        <taxon>Cephoidea</taxon>
        <taxon>Cephidae</taxon>
        <taxon>Cephus</taxon>
    </lineage>
</organism>
<dbReference type="Proteomes" id="UP000694920">
    <property type="component" value="Unplaced"/>
</dbReference>
<sequence length="154" mass="18284">MEQLLGWQYCYWRKWCWVCKVNRKYLSKWLLVPGLNNRCRCPQRHFSSQPLPVYPKTLGRGIPWVKFYSPSRLPLVNKSCWIIIQDKERLLSEDSDLNVYVPLIHVVKWRSFEKGPTNDNESSLRRVHLETFGKNDIARPGYMADNTNPVLRGF</sequence>
<dbReference type="AlphaFoldDB" id="A0AAJ7W6U8"/>
<dbReference type="KEGG" id="ccin:112495197"/>